<dbReference type="AlphaFoldDB" id="A0A7I7MW16"/>
<gene>
    <name evidence="4" type="ORF">MSHI_39780</name>
</gene>
<proteinExistence type="predicted"/>
<dbReference type="Proteomes" id="UP000467236">
    <property type="component" value="Chromosome"/>
</dbReference>
<keyword evidence="2" id="KW-0067">ATP-binding</keyword>
<reference evidence="4 5" key="1">
    <citation type="journal article" date="2019" name="Emerg. Microbes Infect.">
        <title>Comprehensive subspecies identification of 175 nontuberculous mycobacteria species based on 7547 genomic profiles.</title>
        <authorList>
            <person name="Matsumoto Y."/>
            <person name="Kinjo T."/>
            <person name="Motooka D."/>
            <person name="Nabeya D."/>
            <person name="Jung N."/>
            <person name="Uechi K."/>
            <person name="Horii T."/>
            <person name="Iida T."/>
            <person name="Fujita J."/>
            <person name="Nakamura S."/>
        </authorList>
    </citation>
    <scope>NUCLEOTIDE SEQUENCE [LARGE SCALE GENOMIC DNA]</scope>
    <source>
        <strain evidence="4 5">JCM 14233</strain>
    </source>
</reference>
<evidence type="ECO:0000256" key="2">
    <source>
        <dbReference type="PIRSR" id="PIRSR640198-2"/>
    </source>
</evidence>
<dbReference type="GO" id="GO:0005524">
    <property type="term" value="F:ATP binding"/>
    <property type="evidence" value="ECO:0007669"/>
    <property type="project" value="UniProtKB-KW"/>
</dbReference>
<dbReference type="EMBL" id="AP022575">
    <property type="protein sequence ID" value="BBX76072.1"/>
    <property type="molecule type" value="Genomic_DNA"/>
</dbReference>
<feature type="active site" evidence="1">
    <location>
        <position position="31"/>
    </location>
</feature>
<keyword evidence="2" id="KW-0547">Nucleotide-binding</keyword>
<dbReference type="SUPFAM" id="SSF140931">
    <property type="entry name" value="Fic-like"/>
    <property type="match status" value="1"/>
</dbReference>
<dbReference type="RefSeq" id="WP_232065382.1">
    <property type="nucleotide sequence ID" value="NZ_AP022575.1"/>
</dbReference>
<organism evidence="4 5">
    <name type="scientific">Mycobacterium shinjukuense</name>
    <dbReference type="NCBI Taxonomy" id="398694"/>
    <lineage>
        <taxon>Bacteria</taxon>
        <taxon>Bacillati</taxon>
        <taxon>Actinomycetota</taxon>
        <taxon>Actinomycetes</taxon>
        <taxon>Mycobacteriales</taxon>
        <taxon>Mycobacteriaceae</taxon>
        <taxon>Mycobacterium</taxon>
    </lineage>
</organism>
<dbReference type="PANTHER" id="PTHR13504:SF38">
    <property type="entry name" value="FIDO DOMAIN-CONTAINING PROTEIN"/>
    <property type="match status" value="1"/>
</dbReference>
<evidence type="ECO:0000256" key="1">
    <source>
        <dbReference type="PIRSR" id="PIRSR640198-1"/>
    </source>
</evidence>
<feature type="binding site" evidence="2">
    <location>
        <begin position="35"/>
        <end position="42"/>
    </location>
    <ligand>
        <name>ATP</name>
        <dbReference type="ChEBI" id="CHEBI:30616"/>
    </ligand>
</feature>
<dbReference type="InterPro" id="IPR040198">
    <property type="entry name" value="Fido_containing"/>
</dbReference>
<evidence type="ECO:0000313" key="5">
    <source>
        <dbReference type="Proteomes" id="UP000467236"/>
    </source>
</evidence>
<protein>
    <recommendedName>
        <fullName evidence="3">Fido domain-containing protein</fullName>
    </recommendedName>
</protein>
<feature type="domain" description="Fido" evidence="3">
    <location>
        <begin position="1"/>
        <end position="95"/>
    </location>
</feature>
<accession>A0A7I7MW16</accession>
<dbReference type="PROSITE" id="PS51459">
    <property type="entry name" value="FIDO"/>
    <property type="match status" value="1"/>
</dbReference>
<dbReference type="Pfam" id="PF02661">
    <property type="entry name" value="Fic"/>
    <property type="match status" value="1"/>
</dbReference>
<sequence>MADWEKWIHADDDYPLLVKIAMAHYQFEALHPFSDGNGRLGRLIVTLQLVTEGALTYPLLNLSPWLEQRKDEYKDLLLGISSTGDFDSWIRFFCEAVRHQAEDGVSRIEELLAFQSGLRQQLANVKARGVVYSVADSLLGYPIITIPLVAERHDVTYPPAKKAIMTLVELGALREMRTAFAYGAKGFICDPVMRVLNRP</sequence>
<dbReference type="InterPro" id="IPR036597">
    <property type="entry name" value="Fido-like_dom_sf"/>
</dbReference>
<name>A0A7I7MW16_9MYCO</name>
<evidence type="ECO:0000259" key="3">
    <source>
        <dbReference type="PROSITE" id="PS51459"/>
    </source>
</evidence>
<evidence type="ECO:0000313" key="4">
    <source>
        <dbReference type="EMBL" id="BBX76072.1"/>
    </source>
</evidence>
<dbReference type="Gene3D" id="1.10.3290.10">
    <property type="entry name" value="Fido-like domain"/>
    <property type="match status" value="1"/>
</dbReference>
<dbReference type="KEGG" id="mshj:MSHI_39780"/>
<keyword evidence="5" id="KW-1185">Reference proteome</keyword>
<dbReference type="PANTHER" id="PTHR13504">
    <property type="entry name" value="FIDO DOMAIN-CONTAINING PROTEIN DDB_G0283145"/>
    <property type="match status" value="1"/>
</dbReference>
<dbReference type="InterPro" id="IPR003812">
    <property type="entry name" value="Fido"/>
</dbReference>